<proteinExistence type="predicted"/>
<keyword evidence="3" id="KW-1185">Reference proteome</keyword>
<accession>A0AAN8PAI1</accession>
<organism evidence="2 3">
    <name type="scientific">Patella caerulea</name>
    <name type="common">Rayed Mediterranean limpet</name>
    <dbReference type="NCBI Taxonomy" id="87958"/>
    <lineage>
        <taxon>Eukaryota</taxon>
        <taxon>Metazoa</taxon>
        <taxon>Spiralia</taxon>
        <taxon>Lophotrochozoa</taxon>
        <taxon>Mollusca</taxon>
        <taxon>Gastropoda</taxon>
        <taxon>Patellogastropoda</taxon>
        <taxon>Patelloidea</taxon>
        <taxon>Patellidae</taxon>
        <taxon>Patella</taxon>
    </lineage>
</organism>
<name>A0AAN8PAI1_PATCE</name>
<feature type="signal peptide" evidence="1">
    <location>
        <begin position="1"/>
        <end position="16"/>
    </location>
</feature>
<evidence type="ECO:0000256" key="1">
    <source>
        <dbReference type="SAM" id="SignalP"/>
    </source>
</evidence>
<dbReference type="Proteomes" id="UP001347796">
    <property type="component" value="Unassembled WGS sequence"/>
</dbReference>
<protein>
    <submittedName>
        <fullName evidence="2">Uncharacterized protein</fullName>
    </submittedName>
</protein>
<feature type="chain" id="PRO_5042916833" evidence="1">
    <location>
        <begin position="17"/>
        <end position="694"/>
    </location>
</feature>
<sequence>MLFVVLLALFPFAIQAGTDTPCEVEGVSHAHNTTFTTTASGPCIIYRCDNGGYGPESQKCMYSDGECYDIGISKTSGCVTQTCEMRNGFIGFYITKDGCLNGNDCLDVGESVVENCNSKTCVKTNTTYSLETTYSCKDNDNVCRPMGYVQESHGGCVKQTCENRSGYIGLYITQMECPYNGNCLAINATDKQGCLTRKCVHNADGSFGVVIDSVECLDGDVCRPIGYVRSSNNGCIEDTCEQTGSSYGFRSTKRECSYNNACVPVNETRTVGCVTRTCLLGNTSIGMEITSEECPDGDGSCVAFGTEKQSASGCIKYTCEKRSEGSGFFVTQEGCSYGGNCLDVGNTMTESCISRKCVKEGNSLSVKIDSIGCSDNGLCREVNTSITTNCFTYTCQHSNGQIGMAITKRECSDSNGNCHPEGYVLNNGQCNTAVCETRPSGTGFYNTGLQCQFNGQCVQLNATSTDSCITRQCQLNGNVIGMAISQIQCRDSNNNCNDLGHKITQGCFEYTCEHRTTGIGYYLTSEGCMDGTVCRDYGYSRTNPPGSCLKQTCEKRPEGVGFFNQEPECKDSDGTCKPLNTTKTFANGCIVQTCKTSSLGTGFHTTTEGCDNGGVCISLNEYAPVSDCTTKQCQKQSNGAIGLVVTDLKCTDNVGNCHTPGGASFSYAFDDGTVSDNCSCTANVADITRKYTCV</sequence>
<dbReference type="AlphaFoldDB" id="A0AAN8PAI1"/>
<comment type="caution">
    <text evidence="2">The sequence shown here is derived from an EMBL/GenBank/DDBJ whole genome shotgun (WGS) entry which is preliminary data.</text>
</comment>
<dbReference type="EMBL" id="JAZGQO010000014">
    <property type="protein sequence ID" value="KAK6171313.1"/>
    <property type="molecule type" value="Genomic_DNA"/>
</dbReference>
<keyword evidence="1" id="KW-0732">Signal</keyword>
<evidence type="ECO:0000313" key="3">
    <source>
        <dbReference type="Proteomes" id="UP001347796"/>
    </source>
</evidence>
<gene>
    <name evidence="2" type="ORF">SNE40_019530</name>
</gene>
<reference evidence="2 3" key="1">
    <citation type="submission" date="2024-01" db="EMBL/GenBank/DDBJ databases">
        <title>The genome of the rayed Mediterranean limpet Patella caerulea (Linnaeus, 1758).</title>
        <authorList>
            <person name="Anh-Thu Weber A."/>
            <person name="Halstead-Nussloch G."/>
        </authorList>
    </citation>
    <scope>NUCLEOTIDE SEQUENCE [LARGE SCALE GENOMIC DNA]</scope>
    <source>
        <strain evidence="2">AATW-2023a</strain>
        <tissue evidence="2">Whole specimen</tissue>
    </source>
</reference>
<evidence type="ECO:0000313" key="2">
    <source>
        <dbReference type="EMBL" id="KAK6171313.1"/>
    </source>
</evidence>